<dbReference type="InterPro" id="IPR004692">
    <property type="entry name" value="SecG"/>
</dbReference>
<accession>A0A0H4J2A5</accession>
<evidence type="ECO:0000256" key="12">
    <source>
        <dbReference type="SAM" id="MobiDB-lite"/>
    </source>
</evidence>
<protein>
    <recommendedName>
        <fullName evidence="3 11">Protein-export membrane protein SecG</fullName>
    </recommendedName>
</protein>
<keyword evidence="4 11" id="KW-0813">Transport</keyword>
<evidence type="ECO:0000313" key="14">
    <source>
        <dbReference type="Proteomes" id="UP000066549"/>
    </source>
</evidence>
<evidence type="ECO:0000256" key="9">
    <source>
        <dbReference type="ARBA" id="ARBA00023010"/>
    </source>
</evidence>
<name>A0A0H4J2A5_9PROT</name>
<dbReference type="PANTHER" id="PTHR34182">
    <property type="entry name" value="PROTEIN-EXPORT MEMBRANE PROTEIN SECG"/>
    <property type="match status" value="1"/>
</dbReference>
<dbReference type="GO" id="GO:0009306">
    <property type="term" value="P:protein secretion"/>
    <property type="evidence" value="ECO:0007669"/>
    <property type="project" value="UniProtKB-UniRule"/>
</dbReference>
<evidence type="ECO:0000256" key="8">
    <source>
        <dbReference type="ARBA" id="ARBA00022989"/>
    </source>
</evidence>
<proteinExistence type="inferred from homology"/>
<keyword evidence="7 11" id="KW-0653">Protein transport</keyword>
<dbReference type="GO" id="GO:0015450">
    <property type="term" value="F:protein-transporting ATPase activity"/>
    <property type="evidence" value="ECO:0007669"/>
    <property type="project" value="UniProtKB-UniRule"/>
</dbReference>
<organism evidence="13 14">
    <name type="scientific">Methylophilales bacterium MBRS-H7</name>
    <dbReference type="NCBI Taxonomy" id="1623450"/>
    <lineage>
        <taxon>Bacteria</taxon>
        <taxon>Pseudomonadati</taxon>
        <taxon>Pseudomonadota</taxon>
        <taxon>Betaproteobacteria</taxon>
        <taxon>Nitrosomonadales</taxon>
        <taxon>OM43 clade</taxon>
    </lineage>
</organism>
<evidence type="ECO:0000256" key="1">
    <source>
        <dbReference type="ARBA" id="ARBA00004651"/>
    </source>
</evidence>
<feature type="transmembrane region" description="Helical" evidence="11">
    <location>
        <begin position="51"/>
        <end position="73"/>
    </location>
</feature>
<dbReference type="GO" id="GO:0005886">
    <property type="term" value="C:plasma membrane"/>
    <property type="evidence" value="ECO:0007669"/>
    <property type="project" value="UniProtKB-SubCell"/>
</dbReference>
<evidence type="ECO:0000256" key="5">
    <source>
        <dbReference type="ARBA" id="ARBA00022475"/>
    </source>
</evidence>
<dbReference type="NCBIfam" id="TIGR00810">
    <property type="entry name" value="secG"/>
    <property type="match status" value="1"/>
</dbReference>
<evidence type="ECO:0000313" key="13">
    <source>
        <dbReference type="EMBL" id="AKO66180.1"/>
    </source>
</evidence>
<keyword evidence="6 11" id="KW-0812">Transmembrane</keyword>
<keyword evidence="5 11" id="KW-1003">Cell membrane</keyword>
<comment type="similarity">
    <text evidence="2 11">Belongs to the SecG family.</text>
</comment>
<dbReference type="AlphaFoldDB" id="A0A0H4J2A5"/>
<dbReference type="GO" id="GO:0043952">
    <property type="term" value="P:protein transport by the Sec complex"/>
    <property type="evidence" value="ECO:0007669"/>
    <property type="project" value="TreeGrafter"/>
</dbReference>
<keyword evidence="14" id="KW-1185">Reference proteome</keyword>
<evidence type="ECO:0000256" key="2">
    <source>
        <dbReference type="ARBA" id="ARBA00008445"/>
    </source>
</evidence>
<feature type="region of interest" description="Disordered" evidence="12">
    <location>
        <begin position="98"/>
        <end position="118"/>
    </location>
</feature>
<dbReference type="EMBL" id="CP011002">
    <property type="protein sequence ID" value="AKO66180.1"/>
    <property type="molecule type" value="Genomic_DNA"/>
</dbReference>
<comment type="subcellular location">
    <subcellularLocation>
        <location evidence="1 11">Cell membrane</location>
        <topology evidence="1 11">Multi-pass membrane protein</topology>
    </subcellularLocation>
</comment>
<keyword evidence="9 11" id="KW-0811">Translocation</keyword>
<sequence length="118" mass="12158">METILIILHLLASIGVIGLVLLQNGKGADAGSAFGGGNSSGSFGIQGSSNFMTKATAFCVTLFFITSISLALVASNKHGDRSVVDASSIDTIDTLDDGNSFDDVQSEDLSEELSDIPD</sequence>
<evidence type="ECO:0000256" key="4">
    <source>
        <dbReference type="ARBA" id="ARBA00022448"/>
    </source>
</evidence>
<dbReference type="Proteomes" id="UP000066549">
    <property type="component" value="Chromosome"/>
</dbReference>
<dbReference type="PANTHER" id="PTHR34182:SF1">
    <property type="entry name" value="PROTEIN-EXPORT MEMBRANE PROTEIN SECG"/>
    <property type="match status" value="1"/>
</dbReference>
<dbReference type="Pfam" id="PF03840">
    <property type="entry name" value="SecG"/>
    <property type="match status" value="1"/>
</dbReference>
<evidence type="ECO:0000256" key="7">
    <source>
        <dbReference type="ARBA" id="ARBA00022927"/>
    </source>
</evidence>
<evidence type="ECO:0000256" key="11">
    <source>
        <dbReference type="RuleBase" id="RU365087"/>
    </source>
</evidence>
<reference evidence="13 14" key="1">
    <citation type="submission" date="2015-03" db="EMBL/GenBank/DDBJ databases">
        <title>Comparative analysis of the OM43 clade including a novel species from Red Sea uncovers genomic and metabolic diversity among marine methylotrophs.</title>
        <authorList>
            <person name="Jimenez-Infante F."/>
            <person name="Ngugi D.K."/>
            <person name="Vinu M."/>
            <person name="Alam I."/>
            <person name="Kamau A."/>
            <person name="Blom J."/>
            <person name="Bajic V.B."/>
            <person name="Stingl U."/>
        </authorList>
    </citation>
    <scope>NUCLEOTIDE SEQUENCE [LARGE SCALE GENOMIC DNA]</scope>
    <source>
        <strain evidence="13 14">MBRSH7</strain>
    </source>
</reference>
<keyword evidence="10 11" id="KW-0472">Membrane</keyword>
<evidence type="ECO:0000256" key="3">
    <source>
        <dbReference type="ARBA" id="ARBA00017876"/>
    </source>
</evidence>
<dbReference type="PRINTS" id="PR01651">
    <property type="entry name" value="SECGEXPORT"/>
</dbReference>
<comment type="caution">
    <text evidence="11">Lacks conserved residue(s) required for the propagation of feature annotation.</text>
</comment>
<dbReference type="GO" id="GO:0065002">
    <property type="term" value="P:intracellular protein transmembrane transport"/>
    <property type="evidence" value="ECO:0007669"/>
    <property type="project" value="TreeGrafter"/>
</dbReference>
<comment type="function">
    <text evidence="11">Involved in protein export. Participates in an early event of protein translocation.</text>
</comment>
<keyword evidence="8 11" id="KW-1133">Transmembrane helix</keyword>
<evidence type="ECO:0000256" key="10">
    <source>
        <dbReference type="ARBA" id="ARBA00023136"/>
    </source>
</evidence>
<gene>
    <name evidence="13" type="ORF">VI33_05740</name>
</gene>
<evidence type="ECO:0000256" key="6">
    <source>
        <dbReference type="ARBA" id="ARBA00022692"/>
    </source>
</evidence>